<dbReference type="AlphaFoldDB" id="A0AAN8ZZY9"/>
<evidence type="ECO:0000313" key="8">
    <source>
        <dbReference type="EMBL" id="KAK7069459.1"/>
    </source>
</evidence>
<dbReference type="Gene3D" id="1.10.3260.10">
    <property type="entry name" value="DNA ligase, ATP-dependent, N-terminal domain"/>
    <property type="match status" value="1"/>
</dbReference>
<comment type="caution">
    <text evidence="8">The sequence shown here is derived from an EMBL/GenBank/DDBJ whole genome shotgun (WGS) entry which is preliminary data.</text>
</comment>
<dbReference type="InterPro" id="IPR036599">
    <property type="entry name" value="DNA_ligase_N_sf"/>
</dbReference>
<dbReference type="GO" id="GO:0032807">
    <property type="term" value="C:DNA ligase IV complex"/>
    <property type="evidence" value="ECO:0007669"/>
    <property type="project" value="TreeGrafter"/>
</dbReference>
<feature type="domain" description="DNA ligase ATP-dependent N-terminal" evidence="7">
    <location>
        <begin position="64"/>
        <end position="255"/>
    </location>
</feature>
<dbReference type="PANTHER" id="PTHR45997">
    <property type="entry name" value="DNA LIGASE 4"/>
    <property type="match status" value="1"/>
</dbReference>
<dbReference type="GO" id="GO:0005958">
    <property type="term" value="C:DNA-dependent protein kinase-DNA ligase 4 complex"/>
    <property type="evidence" value="ECO:0007669"/>
    <property type="project" value="TreeGrafter"/>
</dbReference>
<accession>A0AAN8ZZY9</accession>
<keyword evidence="4" id="KW-0067">ATP-binding</keyword>
<name>A0AAN8ZZY9_HALRR</name>
<evidence type="ECO:0000256" key="5">
    <source>
        <dbReference type="ARBA" id="ARBA00023242"/>
    </source>
</evidence>
<dbReference type="Pfam" id="PF01068">
    <property type="entry name" value="DNA_ligase_A_M"/>
    <property type="match status" value="1"/>
</dbReference>
<dbReference type="GO" id="GO:0005524">
    <property type="term" value="F:ATP binding"/>
    <property type="evidence" value="ECO:0007669"/>
    <property type="project" value="UniProtKB-KW"/>
</dbReference>
<keyword evidence="9" id="KW-1185">Reference proteome</keyword>
<dbReference type="InterPro" id="IPR029710">
    <property type="entry name" value="LIG4"/>
</dbReference>
<gene>
    <name evidence="8" type="primary">LIG4_1</name>
    <name evidence="8" type="ORF">SK128_011782</name>
</gene>
<evidence type="ECO:0000259" key="7">
    <source>
        <dbReference type="Pfam" id="PF04675"/>
    </source>
</evidence>
<reference evidence="8 9" key="1">
    <citation type="submission" date="2023-11" db="EMBL/GenBank/DDBJ databases">
        <title>Halocaridina rubra genome assembly.</title>
        <authorList>
            <person name="Smith C."/>
        </authorList>
    </citation>
    <scope>NUCLEOTIDE SEQUENCE [LARGE SCALE GENOMIC DNA]</scope>
    <source>
        <strain evidence="8">EP-1</strain>
        <tissue evidence="8">Whole</tissue>
    </source>
</reference>
<organism evidence="8 9">
    <name type="scientific">Halocaridina rubra</name>
    <name type="common">Hawaiian red shrimp</name>
    <dbReference type="NCBI Taxonomy" id="373956"/>
    <lineage>
        <taxon>Eukaryota</taxon>
        <taxon>Metazoa</taxon>
        <taxon>Ecdysozoa</taxon>
        <taxon>Arthropoda</taxon>
        <taxon>Crustacea</taxon>
        <taxon>Multicrustacea</taxon>
        <taxon>Malacostraca</taxon>
        <taxon>Eumalacostraca</taxon>
        <taxon>Eucarida</taxon>
        <taxon>Decapoda</taxon>
        <taxon>Pleocyemata</taxon>
        <taxon>Caridea</taxon>
        <taxon>Atyoidea</taxon>
        <taxon>Atyidae</taxon>
        <taxon>Halocaridina</taxon>
    </lineage>
</organism>
<evidence type="ECO:0000256" key="3">
    <source>
        <dbReference type="ARBA" id="ARBA00022741"/>
    </source>
</evidence>
<feature type="non-terminal residue" evidence="8">
    <location>
        <position position="1"/>
    </location>
</feature>
<dbReference type="GO" id="GO:0006303">
    <property type="term" value="P:double-strand break repair via nonhomologous end joining"/>
    <property type="evidence" value="ECO:0007669"/>
    <property type="project" value="TreeGrafter"/>
</dbReference>
<dbReference type="GO" id="GO:0006310">
    <property type="term" value="P:DNA recombination"/>
    <property type="evidence" value="ECO:0007669"/>
    <property type="project" value="InterPro"/>
</dbReference>
<dbReference type="EC" id="6.5.1.1" evidence="8"/>
<evidence type="ECO:0000313" key="9">
    <source>
        <dbReference type="Proteomes" id="UP001381693"/>
    </source>
</evidence>
<dbReference type="GO" id="GO:0006297">
    <property type="term" value="P:nucleotide-excision repair, DNA gap filling"/>
    <property type="evidence" value="ECO:0007669"/>
    <property type="project" value="TreeGrafter"/>
</dbReference>
<feature type="domain" description="ATP-dependent DNA ligase family profile" evidence="6">
    <location>
        <begin position="295"/>
        <end position="389"/>
    </location>
</feature>
<keyword evidence="5" id="KW-0539">Nucleus</keyword>
<evidence type="ECO:0000256" key="4">
    <source>
        <dbReference type="ARBA" id="ARBA00022840"/>
    </source>
</evidence>
<dbReference type="GO" id="GO:0003677">
    <property type="term" value="F:DNA binding"/>
    <property type="evidence" value="ECO:0007669"/>
    <property type="project" value="InterPro"/>
</dbReference>
<dbReference type="SUPFAM" id="SSF56091">
    <property type="entry name" value="DNA ligase/mRNA capping enzyme, catalytic domain"/>
    <property type="match status" value="1"/>
</dbReference>
<keyword evidence="2 8" id="KW-0436">Ligase</keyword>
<proteinExistence type="inferred from homology"/>
<keyword evidence="3" id="KW-0547">Nucleotide-binding</keyword>
<dbReference type="PANTHER" id="PTHR45997:SF1">
    <property type="entry name" value="DNA LIGASE 4"/>
    <property type="match status" value="1"/>
</dbReference>
<dbReference type="EMBL" id="JAXCGZ010016384">
    <property type="protein sequence ID" value="KAK7069459.1"/>
    <property type="molecule type" value="Genomic_DNA"/>
</dbReference>
<evidence type="ECO:0000256" key="2">
    <source>
        <dbReference type="ARBA" id="ARBA00022598"/>
    </source>
</evidence>
<comment type="similarity">
    <text evidence="1">Belongs to the ATP-dependent DNA ligase family.</text>
</comment>
<dbReference type="Gene3D" id="3.30.470.30">
    <property type="entry name" value="DNA ligase/mRNA capping enzyme"/>
    <property type="match status" value="1"/>
</dbReference>
<feature type="non-terminal residue" evidence="8">
    <location>
        <position position="392"/>
    </location>
</feature>
<dbReference type="InterPro" id="IPR012308">
    <property type="entry name" value="DNA_ligase_ATP-dep_N"/>
</dbReference>
<sequence>LEHYNNDNSDLSRESDANVVSQTYGRDVVGETRAHAGETDVIRNPVIKIEFKMREVVSSLVPWAQVCKMLEKVQTAVKGEKKEMLLKFISQYRELLKKNKEKDKQATDSFFPVLRVLLPALDRARGAYGVKERKLAELYIRILGLKKDGIDGQKLLNFRKPKSAGGSEAADFADVAYYVLRSRCPDKGDMTLEKVDTHLTAIAENYAAKKHEEVERSLLEMLRSMTALEQKWLIRVLLKDMRLGIGQGTIFNAWHPDAKDLYDVTNSLEKVSSTLSDPSVRLHEIEVSLFSAFRPMLAERAVLDKVESQMNRKTYYAETKFDGERSQIHKRGNVYKYFSRNGFDFTDNFGGDPNSGIFTPYLHGLFKSFVQEVIIDGEVICWSKTHRTIISK</sequence>
<dbReference type="GO" id="GO:0003910">
    <property type="term" value="F:DNA ligase (ATP) activity"/>
    <property type="evidence" value="ECO:0007669"/>
    <property type="project" value="UniProtKB-EC"/>
</dbReference>
<evidence type="ECO:0000259" key="6">
    <source>
        <dbReference type="Pfam" id="PF01068"/>
    </source>
</evidence>
<dbReference type="InterPro" id="IPR012310">
    <property type="entry name" value="DNA_ligase_ATP-dep_cent"/>
</dbReference>
<protein>
    <submittedName>
        <fullName evidence="8">DNA ligase (ATP)</fullName>
        <ecNumber evidence="8">6.5.1.1</ecNumber>
    </submittedName>
</protein>
<evidence type="ECO:0000256" key="1">
    <source>
        <dbReference type="ARBA" id="ARBA00007572"/>
    </source>
</evidence>
<dbReference type="Pfam" id="PF04675">
    <property type="entry name" value="DNA_ligase_A_N"/>
    <property type="match status" value="1"/>
</dbReference>
<dbReference type="Proteomes" id="UP001381693">
    <property type="component" value="Unassembled WGS sequence"/>
</dbReference>